<keyword evidence="3" id="KW-0175">Coiled coil</keyword>
<dbReference type="HOGENOM" id="CLU_385766_0_0_7"/>
<evidence type="ECO:0000256" key="3">
    <source>
        <dbReference type="SAM" id="Coils"/>
    </source>
</evidence>
<protein>
    <submittedName>
        <fullName evidence="7">Uncharacterized protein</fullName>
    </submittedName>
</protein>
<dbReference type="GO" id="GO:0008294">
    <property type="term" value="F:calcium- and calmodulin-responsive adenylate cyclase activity"/>
    <property type="evidence" value="ECO:0007669"/>
    <property type="project" value="InterPro"/>
</dbReference>
<organism evidence="7 8">
    <name type="scientific">Desulfohalobium retbaense (strain ATCC 49708 / DSM 5692 / JCM 16813 / HR100)</name>
    <dbReference type="NCBI Taxonomy" id="485915"/>
    <lineage>
        <taxon>Bacteria</taxon>
        <taxon>Pseudomonadati</taxon>
        <taxon>Thermodesulfobacteriota</taxon>
        <taxon>Desulfovibrionia</taxon>
        <taxon>Desulfovibrionales</taxon>
        <taxon>Desulfohalobiaceae</taxon>
        <taxon>Desulfohalobium</taxon>
    </lineage>
</organism>
<accession>C8X5D4</accession>
<evidence type="ECO:0000259" key="5">
    <source>
        <dbReference type="Pfam" id="PF03497"/>
    </source>
</evidence>
<keyword evidence="2" id="KW-0964">Secreted</keyword>
<gene>
    <name evidence="7" type="ordered locus">Dret_2348</name>
</gene>
<sequence length="716" mass="76931">MREALICIIACWLVLPAPLAASVAEPATVTELLDDLTARDQRLHKESAKLLQRLQQLRRQELDAMRREILDKVQDWDSGLVTLDGASLQTTLRRAKRLAAANGLDVQRLETLYAATQRIIKRFEFVSLCGSEQAVPDTTGNGASDASGAEQVLKWFDFADREEQRLACAQEKRVMLYTNTARAFVRALAAPDPAAAAAGFREYAEAVRTINDAEALAITAQCEQLAAEQELVARTAELVPLVGEAMDILAATQGRDLNGQELTTWDRLLRGIMLLTPEVVGQVGRRYPEALPHLMKGLQSLAAPEGGAVQRAIARTGQAAETVAGQAASLLAALRGSKAAGAATQVAKRTTDATAKVSQAVAAIKHLPFYAAAKTSEAATQHLPRQWAKALSTTAANRKEILLIRPVNKHAKPWLEKGLAVGKGMHVKAKTASQGPLAGLIPVDQRLSKLSDPAYREELVGAYRSELREQAQAAGREVSAAALERQAQEKAREQVTREMQKAQQAAAEARGQGYATAVPLVIEDKQVVRALDQSGKGHTVLKTTEGRYLDPQTGAPVELALDPGSEVPVEVLAEPGAGGKYFTADADLLGVGTSSQTSGVAARTSQTGSGPALDPDTDTAVWGTATETEVRTAFEVNVQGRLGGEGERILQHGPAVRFPEKPDFPITMFLPDASVVEINNQRQLREVLVAAKRQGVQGLEPHPAWGWGANWWRDGQ</sequence>
<keyword evidence="4" id="KW-0732">Signal</keyword>
<proteinExistence type="predicted"/>
<feature type="domain" description="Pre-toxin TG" evidence="6">
    <location>
        <begin position="229"/>
        <end position="298"/>
    </location>
</feature>
<dbReference type="STRING" id="485915.Dret_2348"/>
<evidence type="ECO:0000256" key="2">
    <source>
        <dbReference type="ARBA" id="ARBA00022525"/>
    </source>
</evidence>
<evidence type="ECO:0000313" key="7">
    <source>
        <dbReference type="EMBL" id="ACV69631.1"/>
    </source>
</evidence>
<comment type="subcellular location">
    <subcellularLocation>
        <location evidence="1">Secreted</location>
    </subcellularLocation>
</comment>
<dbReference type="AlphaFoldDB" id="C8X5D4"/>
<reference evidence="8" key="1">
    <citation type="submission" date="2009-09" db="EMBL/GenBank/DDBJ databases">
        <title>The complete chromosome of Desulfohalobium retbaense DSM 5692.</title>
        <authorList>
            <consortium name="US DOE Joint Genome Institute (JGI-PGF)"/>
            <person name="Lucas S."/>
            <person name="Copeland A."/>
            <person name="Lapidus A."/>
            <person name="Glavina del Rio T."/>
            <person name="Dalin E."/>
            <person name="Tice H."/>
            <person name="Bruce D."/>
            <person name="Goodwin L."/>
            <person name="Pitluck S."/>
            <person name="Kyrpides N."/>
            <person name="Mavromatis K."/>
            <person name="Ivanova N."/>
            <person name="Mikhailova N."/>
            <person name="Munk A.C."/>
            <person name="Brettin T."/>
            <person name="Detter J.C."/>
            <person name="Han C."/>
            <person name="Tapia R."/>
            <person name="Larimer F."/>
            <person name="Land M."/>
            <person name="Hauser L."/>
            <person name="Markowitz V."/>
            <person name="Cheng J.-F."/>
            <person name="Hugenholtz P."/>
            <person name="Woyke T."/>
            <person name="Wu D."/>
            <person name="Spring S."/>
            <person name="Klenk H.-P."/>
            <person name="Eisen J.A."/>
        </authorList>
    </citation>
    <scope>NUCLEOTIDE SEQUENCE [LARGE SCALE GENOMIC DNA]</scope>
    <source>
        <strain evidence="8">DSM 5692</strain>
    </source>
</reference>
<dbReference type="InterPro" id="IPR037017">
    <property type="entry name" value="Anthrax_toxin_edema_cen_sf"/>
</dbReference>
<feature type="coiled-coil region" evidence="3">
    <location>
        <begin position="485"/>
        <end position="512"/>
    </location>
</feature>
<feature type="signal peptide" evidence="4">
    <location>
        <begin position="1"/>
        <end position="23"/>
    </location>
</feature>
<feature type="chain" id="PRO_5002993840" evidence="4">
    <location>
        <begin position="24"/>
        <end position="716"/>
    </location>
</feature>
<feature type="domain" description="Anthrax toxin edema factor central" evidence="5">
    <location>
        <begin position="383"/>
        <end position="452"/>
    </location>
</feature>
<keyword evidence="8" id="KW-1185">Reference proteome</keyword>
<dbReference type="InterPro" id="IPR005165">
    <property type="entry name" value="Anthrax_toxin_edema_cen"/>
</dbReference>
<evidence type="ECO:0000313" key="8">
    <source>
        <dbReference type="Proteomes" id="UP000001052"/>
    </source>
</evidence>
<name>C8X5D4_DESRD</name>
<dbReference type="Proteomes" id="UP000001052">
    <property type="component" value="Chromosome"/>
</dbReference>
<dbReference type="Gene3D" id="3.90.1760.10">
    <property type="entry name" value="Anthrax toxin, edema factor, central domain"/>
    <property type="match status" value="1"/>
</dbReference>
<dbReference type="KEGG" id="drt:Dret_2348"/>
<dbReference type="Pfam" id="PF03497">
    <property type="entry name" value="Anthrax_toxA"/>
    <property type="match status" value="1"/>
</dbReference>
<dbReference type="Pfam" id="PF14449">
    <property type="entry name" value="PT-TG"/>
    <property type="match status" value="1"/>
</dbReference>
<dbReference type="InterPro" id="IPR035099">
    <property type="entry name" value="Anthrax_toxin_C-terminal"/>
</dbReference>
<evidence type="ECO:0000256" key="1">
    <source>
        <dbReference type="ARBA" id="ARBA00004613"/>
    </source>
</evidence>
<reference evidence="7 8" key="2">
    <citation type="journal article" date="2010" name="Stand. Genomic Sci.">
        <title>Complete genome sequence of Desulfohalobium retbaense type strain (HR(100)).</title>
        <authorList>
            <person name="Spring S."/>
            <person name="Nolan M."/>
            <person name="Lapidus A."/>
            <person name="Glavina Del Rio T."/>
            <person name="Copeland A."/>
            <person name="Tice H."/>
            <person name="Cheng J.F."/>
            <person name="Lucas S."/>
            <person name="Land M."/>
            <person name="Chen F."/>
            <person name="Bruce D."/>
            <person name="Goodwin L."/>
            <person name="Pitluck S."/>
            <person name="Ivanova N."/>
            <person name="Mavromatis K."/>
            <person name="Mikhailova N."/>
            <person name="Pati A."/>
            <person name="Chen A."/>
            <person name="Palaniappan K."/>
            <person name="Hauser L."/>
            <person name="Chang Y.J."/>
            <person name="Jeffries C.D."/>
            <person name="Munk C."/>
            <person name="Kiss H."/>
            <person name="Chain P."/>
            <person name="Han C."/>
            <person name="Brettin T."/>
            <person name="Detter J.C."/>
            <person name="Schuler E."/>
            <person name="Goker M."/>
            <person name="Rohde M."/>
            <person name="Bristow J."/>
            <person name="Eisen J.A."/>
            <person name="Markowitz V."/>
            <person name="Hugenholtz P."/>
            <person name="Kyrpides N.C."/>
            <person name="Klenk H.P."/>
        </authorList>
    </citation>
    <scope>NUCLEOTIDE SEQUENCE [LARGE SCALE GENOMIC DNA]</scope>
    <source>
        <strain evidence="7 8">DSM 5692</strain>
    </source>
</reference>
<dbReference type="InterPro" id="IPR027797">
    <property type="entry name" value="PT-TG_dom"/>
</dbReference>
<evidence type="ECO:0000259" key="6">
    <source>
        <dbReference type="Pfam" id="PF14449"/>
    </source>
</evidence>
<dbReference type="SUPFAM" id="SSF81298">
    <property type="entry name" value="Adenylylcyclase toxin (the edema factor)"/>
    <property type="match status" value="1"/>
</dbReference>
<dbReference type="EMBL" id="CP001734">
    <property type="protein sequence ID" value="ACV69631.1"/>
    <property type="molecule type" value="Genomic_DNA"/>
</dbReference>
<dbReference type="GO" id="GO:0005576">
    <property type="term" value="C:extracellular region"/>
    <property type="evidence" value="ECO:0007669"/>
    <property type="project" value="UniProtKB-SubCell"/>
</dbReference>
<evidence type="ECO:0000256" key="4">
    <source>
        <dbReference type="SAM" id="SignalP"/>
    </source>
</evidence>